<gene>
    <name evidence="1" type="ORF">GCM10011312_02320</name>
</gene>
<keyword evidence="2" id="KW-1185">Reference proteome</keyword>
<organism evidence="1 2">
    <name type="scientific">Planktosalinus lacus</name>
    <dbReference type="NCBI Taxonomy" id="1526573"/>
    <lineage>
        <taxon>Bacteria</taxon>
        <taxon>Pseudomonadati</taxon>
        <taxon>Bacteroidota</taxon>
        <taxon>Flavobacteriia</taxon>
        <taxon>Flavobacteriales</taxon>
        <taxon>Flavobacteriaceae</taxon>
        <taxon>Planktosalinus</taxon>
    </lineage>
</organism>
<dbReference type="InterPro" id="IPR018914">
    <property type="entry name" value="DUF2480"/>
</dbReference>
<dbReference type="AlphaFoldDB" id="A0A8J2V5V1"/>
<evidence type="ECO:0000313" key="1">
    <source>
        <dbReference type="EMBL" id="GGD81489.1"/>
    </source>
</evidence>
<sequence length="167" mass="19026">MDEIINKVANSKLITLNLEDYYPEGERVVFDVKNWLYEGLILKEKDFRESAKNYDWSQYKNTYVALNCSSEAIIPGWAYLLLTTYLSPFAKKIVVGSLTDLENTLYTEIIQQTDFSDLKGLPVIIKGCSNKPVPENASVLLIQKIQPLVKSLFYGEACSSVPLFKRK</sequence>
<proteinExistence type="predicted"/>
<reference evidence="1" key="1">
    <citation type="journal article" date="2014" name="Int. J. Syst. Evol. Microbiol.">
        <title>Complete genome sequence of Corynebacterium casei LMG S-19264T (=DSM 44701T), isolated from a smear-ripened cheese.</title>
        <authorList>
            <consortium name="US DOE Joint Genome Institute (JGI-PGF)"/>
            <person name="Walter F."/>
            <person name="Albersmeier A."/>
            <person name="Kalinowski J."/>
            <person name="Ruckert C."/>
        </authorList>
    </citation>
    <scope>NUCLEOTIDE SEQUENCE</scope>
    <source>
        <strain evidence="1">CGMCC 1.12924</strain>
    </source>
</reference>
<protein>
    <recommendedName>
        <fullName evidence="3">DUF2480 family protein</fullName>
    </recommendedName>
</protein>
<accession>A0A8J2V5V1</accession>
<reference evidence="1" key="2">
    <citation type="submission" date="2020-09" db="EMBL/GenBank/DDBJ databases">
        <authorList>
            <person name="Sun Q."/>
            <person name="Zhou Y."/>
        </authorList>
    </citation>
    <scope>NUCLEOTIDE SEQUENCE</scope>
    <source>
        <strain evidence="1">CGMCC 1.12924</strain>
    </source>
</reference>
<comment type="caution">
    <text evidence="1">The sequence shown here is derived from an EMBL/GenBank/DDBJ whole genome shotgun (WGS) entry which is preliminary data.</text>
</comment>
<dbReference type="RefSeq" id="WP_188438629.1">
    <property type="nucleotide sequence ID" value="NZ_BMGK01000001.1"/>
</dbReference>
<dbReference type="Pfam" id="PF10652">
    <property type="entry name" value="DUF2480"/>
    <property type="match status" value="1"/>
</dbReference>
<dbReference type="Proteomes" id="UP000652231">
    <property type="component" value="Unassembled WGS sequence"/>
</dbReference>
<dbReference type="EMBL" id="BMGK01000001">
    <property type="protein sequence ID" value="GGD81489.1"/>
    <property type="molecule type" value="Genomic_DNA"/>
</dbReference>
<evidence type="ECO:0008006" key="3">
    <source>
        <dbReference type="Google" id="ProtNLM"/>
    </source>
</evidence>
<name>A0A8J2V5V1_9FLAO</name>
<evidence type="ECO:0000313" key="2">
    <source>
        <dbReference type="Proteomes" id="UP000652231"/>
    </source>
</evidence>